<protein>
    <submittedName>
        <fullName evidence="1">Uncharacterized protein</fullName>
    </submittedName>
</protein>
<name>A0ACB9ZXV0_CATRO</name>
<gene>
    <name evidence="1" type="ORF">M9H77_37067</name>
</gene>
<comment type="caution">
    <text evidence="1">The sequence shown here is derived from an EMBL/GenBank/DDBJ whole genome shotgun (WGS) entry which is preliminary data.</text>
</comment>
<organism evidence="1 2">
    <name type="scientific">Catharanthus roseus</name>
    <name type="common">Madagascar periwinkle</name>
    <name type="synonym">Vinca rosea</name>
    <dbReference type="NCBI Taxonomy" id="4058"/>
    <lineage>
        <taxon>Eukaryota</taxon>
        <taxon>Viridiplantae</taxon>
        <taxon>Streptophyta</taxon>
        <taxon>Embryophyta</taxon>
        <taxon>Tracheophyta</taxon>
        <taxon>Spermatophyta</taxon>
        <taxon>Magnoliopsida</taxon>
        <taxon>eudicotyledons</taxon>
        <taxon>Gunneridae</taxon>
        <taxon>Pentapetalae</taxon>
        <taxon>asterids</taxon>
        <taxon>lamiids</taxon>
        <taxon>Gentianales</taxon>
        <taxon>Apocynaceae</taxon>
        <taxon>Rauvolfioideae</taxon>
        <taxon>Vinceae</taxon>
        <taxon>Catharanthinae</taxon>
        <taxon>Catharanthus</taxon>
    </lineage>
</organism>
<accession>A0ACB9ZXV0</accession>
<keyword evidence="2" id="KW-1185">Reference proteome</keyword>
<dbReference type="EMBL" id="CM044708">
    <property type="protein sequence ID" value="KAI5651062.1"/>
    <property type="molecule type" value="Genomic_DNA"/>
</dbReference>
<reference evidence="2" key="1">
    <citation type="journal article" date="2023" name="Nat. Plants">
        <title>Single-cell RNA sequencing provides a high-resolution roadmap for understanding the multicellular compartmentation of specialized metabolism.</title>
        <authorList>
            <person name="Sun S."/>
            <person name="Shen X."/>
            <person name="Li Y."/>
            <person name="Li Y."/>
            <person name="Wang S."/>
            <person name="Li R."/>
            <person name="Zhang H."/>
            <person name="Shen G."/>
            <person name="Guo B."/>
            <person name="Wei J."/>
            <person name="Xu J."/>
            <person name="St-Pierre B."/>
            <person name="Chen S."/>
            <person name="Sun C."/>
        </authorList>
    </citation>
    <scope>NUCLEOTIDE SEQUENCE [LARGE SCALE GENOMIC DNA]</scope>
</reference>
<evidence type="ECO:0000313" key="2">
    <source>
        <dbReference type="Proteomes" id="UP001060085"/>
    </source>
</evidence>
<dbReference type="Proteomes" id="UP001060085">
    <property type="component" value="Linkage Group LG08"/>
</dbReference>
<proteinExistence type="predicted"/>
<evidence type="ECO:0000313" key="1">
    <source>
        <dbReference type="EMBL" id="KAI5651062.1"/>
    </source>
</evidence>
<sequence length="298" mass="32299">MKEIIQASCLHGMLHFRLPPLSASALNHKCRLSGALPSLALSISEPNIACRNCRTTAICNSSLLDDAASDSAPTVVPQVDPSLPVKNRAAEISPGLKGTSVFLVGINSSMKSNLGKVLADTLRYYYFDSDTLVEEAAGGKSSAKLLIKMDERGFRDSETEVLKQLSSMGRLVVSAGNGAVQCATNLALLRHGISIWIDVPLEMVAREIVDETIQLPASESEISGSYSEVLNQLTKKYEESRNEYATADSTVSIQKVASTLGYEDLDAVTVEDMALEVLKELEKLTRLKKMMEEAARPF</sequence>